<keyword evidence="11 13" id="KW-0030">Aminoacyl-tRNA synthetase</keyword>
<dbReference type="NCBIfam" id="TIGR00418">
    <property type="entry name" value="thrS"/>
    <property type="match status" value="1"/>
</dbReference>
<evidence type="ECO:0000256" key="1">
    <source>
        <dbReference type="ARBA" id="ARBA00008226"/>
    </source>
</evidence>
<sequence>MQAYSYTLNHSAEHVFSQAVKELYGDLVKPAVAHITETGFASDAKWSFNLSEEKLPEIEAKMAEIVSKALPIVKKEISCEDAEKLFKDNPYKLEWIKQFNEQQKTLTVYWTGDQYVDLCKGPHVSNTSEIKAFKLLSLSGVYWRGDSSNEQLTRVYGVAFSSQSELDKYLQLLEESKRRDHRKLGKELNLFVFSELVGSGLPLFTPKGAFLRSRLSEFSEELQRKAGFEQVWIPHLTKVDLYKVSGHWDKFGSELFLVSSQETSDQLVLKPMNCPHHAQIYASQIRSYKDLPIRYYETTTVYRDEKAGELSGLSRVRSITQDDAHIFCRMDQIESEFRNIMTMIKTLYNCLGLSFSARLSFRDQKRPEKYHGDDEIWCNAQGIIERVAQSLGLDYFISEGEAAFYGPKIDIMITDSLGRKWQCATQQLDFVQPKRFGLKYIDSDGTEKTPVMIHKALLGSIERFLSVYIEHTAGVLPSWLCYHQVAVIPISEEKHIEYANEVNVKLKENGIRTVLFDQAETVSNKIRKAQTEKYPYMIVLGDKEKESGTISLRLRTGEQIAGLSISQFIQKVKEIEQSKSHKIW</sequence>
<keyword evidence="5 13" id="KW-0479">Metal-binding</keyword>
<dbReference type="GO" id="GO:0005737">
    <property type="term" value="C:cytoplasm"/>
    <property type="evidence" value="ECO:0007669"/>
    <property type="project" value="UniProtKB-SubCell"/>
</dbReference>
<dbReference type="InterPro" id="IPR045864">
    <property type="entry name" value="aa-tRNA-synth_II/BPL/LPL"/>
</dbReference>
<evidence type="ECO:0000256" key="7">
    <source>
        <dbReference type="ARBA" id="ARBA00022833"/>
    </source>
</evidence>
<dbReference type="Pfam" id="PF03129">
    <property type="entry name" value="HGTP_anticodon"/>
    <property type="match status" value="1"/>
</dbReference>
<dbReference type="AlphaFoldDB" id="A0A3M0YXU1"/>
<dbReference type="Pfam" id="PF07973">
    <property type="entry name" value="tRNA_SAD"/>
    <property type="match status" value="1"/>
</dbReference>
<dbReference type="InterPro" id="IPR004154">
    <property type="entry name" value="Anticodon-bd"/>
</dbReference>
<dbReference type="Gene3D" id="3.30.980.10">
    <property type="entry name" value="Threonyl-trna Synthetase, Chain A, domain 2"/>
    <property type="match status" value="1"/>
</dbReference>
<comment type="subcellular location">
    <subcellularLocation>
        <location evidence="13">Cytoplasm</location>
    </subcellularLocation>
</comment>
<proteinExistence type="inferred from homology"/>
<dbReference type="PANTHER" id="PTHR11451:SF44">
    <property type="entry name" value="THREONINE--TRNA LIGASE, CHLOROPLASTIC_MITOCHONDRIAL 2"/>
    <property type="match status" value="1"/>
</dbReference>
<dbReference type="GO" id="GO:0004829">
    <property type="term" value="F:threonine-tRNA ligase activity"/>
    <property type="evidence" value="ECO:0007669"/>
    <property type="project" value="UniProtKB-UniRule"/>
</dbReference>
<keyword evidence="7 13" id="KW-0862">Zinc</keyword>
<dbReference type="InterPro" id="IPR012947">
    <property type="entry name" value="tRNA_SAD"/>
</dbReference>
<dbReference type="CDD" id="cd00860">
    <property type="entry name" value="ThrRS_anticodon"/>
    <property type="match status" value="1"/>
</dbReference>
<dbReference type="Gene3D" id="3.40.50.800">
    <property type="entry name" value="Anticodon-binding domain"/>
    <property type="match status" value="1"/>
</dbReference>
<evidence type="ECO:0000256" key="6">
    <source>
        <dbReference type="ARBA" id="ARBA00022741"/>
    </source>
</evidence>
<dbReference type="PANTHER" id="PTHR11451">
    <property type="entry name" value="THREONINE-TRNA LIGASE"/>
    <property type="match status" value="1"/>
</dbReference>
<organism evidence="15 16">
    <name type="scientific">Candidatus Dojkabacteria bacterium</name>
    <dbReference type="NCBI Taxonomy" id="2099670"/>
    <lineage>
        <taxon>Bacteria</taxon>
        <taxon>Candidatus Dojkabacteria</taxon>
    </lineage>
</organism>
<dbReference type="PROSITE" id="PS50862">
    <property type="entry name" value="AA_TRNA_LIGASE_II"/>
    <property type="match status" value="1"/>
</dbReference>
<dbReference type="GO" id="GO:0006435">
    <property type="term" value="P:threonyl-tRNA aminoacylation"/>
    <property type="evidence" value="ECO:0007669"/>
    <property type="project" value="UniProtKB-UniRule"/>
</dbReference>
<evidence type="ECO:0000313" key="15">
    <source>
        <dbReference type="EMBL" id="RMD76930.1"/>
    </source>
</evidence>
<dbReference type="Proteomes" id="UP000269410">
    <property type="component" value="Unassembled WGS sequence"/>
</dbReference>
<dbReference type="InterPro" id="IPR036621">
    <property type="entry name" value="Anticodon-bd_dom_sf"/>
</dbReference>
<dbReference type="SUPFAM" id="SSF55186">
    <property type="entry name" value="ThrRS/AlaRS common domain"/>
    <property type="match status" value="1"/>
</dbReference>
<dbReference type="InterPro" id="IPR006195">
    <property type="entry name" value="aa-tRNA-synth_II"/>
</dbReference>
<dbReference type="GO" id="GO:0000049">
    <property type="term" value="F:tRNA binding"/>
    <property type="evidence" value="ECO:0007669"/>
    <property type="project" value="UniProtKB-KW"/>
</dbReference>
<keyword evidence="2 13" id="KW-0963">Cytoplasm</keyword>
<dbReference type="InterPro" id="IPR047246">
    <property type="entry name" value="ThrRS_anticodon"/>
</dbReference>
<evidence type="ECO:0000256" key="3">
    <source>
        <dbReference type="ARBA" id="ARBA00022555"/>
    </source>
</evidence>
<evidence type="ECO:0000256" key="10">
    <source>
        <dbReference type="ARBA" id="ARBA00022917"/>
    </source>
</evidence>
<evidence type="ECO:0000256" key="11">
    <source>
        <dbReference type="ARBA" id="ARBA00023146"/>
    </source>
</evidence>
<feature type="binding site" evidence="13">
    <location>
        <position position="325"/>
    </location>
    <ligand>
        <name>Zn(2+)</name>
        <dbReference type="ChEBI" id="CHEBI:29105"/>
        <note>catalytic</note>
    </ligand>
</feature>
<comment type="caution">
    <text evidence="15">The sequence shown here is derived from an EMBL/GenBank/DDBJ whole genome shotgun (WGS) entry which is preliminary data.</text>
</comment>
<dbReference type="EC" id="6.1.1.3" evidence="13"/>
<comment type="catalytic activity">
    <reaction evidence="12 13">
        <text>tRNA(Thr) + L-threonine + ATP = L-threonyl-tRNA(Thr) + AMP + diphosphate + H(+)</text>
        <dbReference type="Rhea" id="RHEA:24624"/>
        <dbReference type="Rhea" id="RHEA-COMP:9670"/>
        <dbReference type="Rhea" id="RHEA-COMP:9704"/>
        <dbReference type="ChEBI" id="CHEBI:15378"/>
        <dbReference type="ChEBI" id="CHEBI:30616"/>
        <dbReference type="ChEBI" id="CHEBI:33019"/>
        <dbReference type="ChEBI" id="CHEBI:57926"/>
        <dbReference type="ChEBI" id="CHEBI:78442"/>
        <dbReference type="ChEBI" id="CHEBI:78534"/>
        <dbReference type="ChEBI" id="CHEBI:456215"/>
        <dbReference type="EC" id="6.1.1.3"/>
    </reaction>
</comment>
<dbReference type="SMART" id="SM00863">
    <property type="entry name" value="tRNA_SAD"/>
    <property type="match status" value="1"/>
</dbReference>
<dbReference type="Pfam" id="PF00587">
    <property type="entry name" value="tRNA-synt_2b"/>
    <property type="match status" value="1"/>
</dbReference>
<dbReference type="GO" id="GO:0046872">
    <property type="term" value="F:metal ion binding"/>
    <property type="evidence" value="ECO:0007669"/>
    <property type="project" value="UniProtKB-KW"/>
</dbReference>
<comment type="subunit">
    <text evidence="13">Homodimer.</text>
</comment>
<dbReference type="EMBL" id="RFKV01000082">
    <property type="protein sequence ID" value="RMD76930.1"/>
    <property type="molecule type" value="Genomic_DNA"/>
</dbReference>
<evidence type="ECO:0000256" key="2">
    <source>
        <dbReference type="ARBA" id="ARBA00022490"/>
    </source>
</evidence>
<name>A0A3M0YXU1_9BACT</name>
<evidence type="ECO:0000256" key="13">
    <source>
        <dbReference type="HAMAP-Rule" id="MF_00184"/>
    </source>
</evidence>
<feature type="domain" description="Aminoacyl-transfer RNA synthetases class-II family profile" evidence="14">
    <location>
        <begin position="211"/>
        <end position="477"/>
    </location>
</feature>
<keyword evidence="9 13" id="KW-0694">RNA-binding</keyword>
<comment type="caution">
    <text evidence="13">Lacks conserved residue(s) required for the propagation of feature annotation.</text>
</comment>
<dbReference type="HAMAP" id="MF_00184">
    <property type="entry name" value="Thr_tRNA_synth"/>
    <property type="match status" value="1"/>
</dbReference>
<dbReference type="Gene3D" id="3.30.930.10">
    <property type="entry name" value="Bira Bifunctional Protein, Domain 2"/>
    <property type="match status" value="1"/>
</dbReference>
<evidence type="ECO:0000313" key="16">
    <source>
        <dbReference type="Proteomes" id="UP000269410"/>
    </source>
</evidence>
<protein>
    <recommendedName>
        <fullName evidence="13">Threonine--tRNA ligase</fullName>
        <ecNumber evidence="13">6.1.1.3</ecNumber>
    </recommendedName>
    <alternativeName>
        <fullName evidence="13">Threonyl-tRNA synthetase</fullName>
        <shortName evidence="13">ThrRS</shortName>
    </alternativeName>
</protein>
<feature type="binding site" evidence="13">
    <location>
        <position position="274"/>
    </location>
    <ligand>
        <name>Zn(2+)</name>
        <dbReference type="ChEBI" id="CHEBI:29105"/>
        <note>catalytic</note>
    </ligand>
</feature>
<evidence type="ECO:0000256" key="8">
    <source>
        <dbReference type="ARBA" id="ARBA00022840"/>
    </source>
</evidence>
<comment type="similarity">
    <text evidence="1 13">Belongs to the class-II aminoacyl-tRNA synthetase family.</text>
</comment>
<evidence type="ECO:0000256" key="9">
    <source>
        <dbReference type="ARBA" id="ARBA00022884"/>
    </source>
</evidence>
<dbReference type="SUPFAM" id="SSF55681">
    <property type="entry name" value="Class II aaRS and biotin synthetases"/>
    <property type="match status" value="1"/>
</dbReference>
<dbReference type="InterPro" id="IPR033728">
    <property type="entry name" value="ThrRS_core"/>
</dbReference>
<keyword evidence="6 13" id="KW-0547">Nucleotide-binding</keyword>
<evidence type="ECO:0000256" key="12">
    <source>
        <dbReference type="ARBA" id="ARBA00049515"/>
    </source>
</evidence>
<dbReference type="FunFam" id="3.30.980.10:FF:000005">
    <property type="entry name" value="Threonyl-tRNA synthetase, mitochondrial"/>
    <property type="match status" value="1"/>
</dbReference>
<gene>
    <name evidence="13" type="primary">thrS</name>
    <name evidence="15" type="ORF">D6810_02520</name>
</gene>
<comment type="cofactor">
    <cofactor evidence="13">
        <name>Zn(2+)</name>
        <dbReference type="ChEBI" id="CHEBI:29105"/>
    </cofactor>
    <text evidence="13">Binds 1 zinc ion per subunit.</text>
</comment>
<keyword evidence="10 13" id="KW-0648">Protein biosynthesis</keyword>
<keyword evidence="3 13" id="KW-0820">tRNA-binding</keyword>
<dbReference type="FunFam" id="3.30.930.10:FF:000002">
    <property type="entry name" value="Threonine--tRNA ligase"/>
    <property type="match status" value="1"/>
</dbReference>
<keyword evidence="4 13" id="KW-0436">Ligase</keyword>
<evidence type="ECO:0000256" key="4">
    <source>
        <dbReference type="ARBA" id="ARBA00022598"/>
    </source>
</evidence>
<dbReference type="SUPFAM" id="SSF52954">
    <property type="entry name" value="Class II aaRS ABD-related"/>
    <property type="match status" value="1"/>
</dbReference>
<dbReference type="InterPro" id="IPR002320">
    <property type="entry name" value="Thr-tRNA-ligase_IIa"/>
</dbReference>
<reference evidence="15 16" key="1">
    <citation type="submission" date="2018-10" db="EMBL/GenBank/DDBJ databases">
        <title>Thermophilic Lithotrophy and Phototrophy in an Intertidal, Iron-rich, Geothermal Spring.</title>
        <authorList>
            <person name="Ward L.M."/>
            <person name="Idei A."/>
            <person name="Nakagawa M."/>
            <person name="Ueno Y."/>
            <person name="Fischer W."/>
            <person name="Mcglynn S.E."/>
        </authorList>
    </citation>
    <scope>NUCLEOTIDE SEQUENCE [LARGE SCALE GENOMIC DNA]</scope>
    <source>
        <strain evidence="15">J137</strain>
    </source>
</reference>
<dbReference type="PRINTS" id="PR01047">
    <property type="entry name" value="TRNASYNTHTHR"/>
</dbReference>
<accession>A0A3M0YXU1</accession>
<evidence type="ECO:0000259" key="14">
    <source>
        <dbReference type="PROSITE" id="PS50862"/>
    </source>
</evidence>
<dbReference type="InterPro" id="IPR018163">
    <property type="entry name" value="Thr/Ala-tRNA-synth_IIc_edit"/>
</dbReference>
<dbReference type="InterPro" id="IPR002314">
    <property type="entry name" value="aa-tRNA-synt_IIb"/>
</dbReference>
<dbReference type="GO" id="GO:0005524">
    <property type="term" value="F:ATP binding"/>
    <property type="evidence" value="ECO:0007669"/>
    <property type="project" value="UniProtKB-UniRule"/>
</dbReference>
<evidence type="ECO:0000256" key="5">
    <source>
        <dbReference type="ARBA" id="ARBA00022723"/>
    </source>
</evidence>
<dbReference type="CDD" id="cd00771">
    <property type="entry name" value="ThrRS_core"/>
    <property type="match status" value="1"/>
</dbReference>
<keyword evidence="8 13" id="KW-0067">ATP-binding</keyword>
<feature type="binding site" evidence="13">
    <location>
        <position position="454"/>
    </location>
    <ligand>
        <name>Zn(2+)</name>
        <dbReference type="ChEBI" id="CHEBI:29105"/>
        <note>catalytic</note>
    </ligand>
</feature>
<dbReference type="FunFam" id="3.40.50.800:FF:000001">
    <property type="entry name" value="Threonine--tRNA ligase"/>
    <property type="match status" value="1"/>
</dbReference>